<protein>
    <submittedName>
        <fullName evidence="8">Paraquat-inducible protein A</fullName>
    </submittedName>
</protein>
<evidence type="ECO:0000256" key="4">
    <source>
        <dbReference type="ARBA" id="ARBA00022692"/>
    </source>
</evidence>
<evidence type="ECO:0000256" key="5">
    <source>
        <dbReference type="ARBA" id="ARBA00022989"/>
    </source>
</evidence>
<evidence type="ECO:0000256" key="3">
    <source>
        <dbReference type="ARBA" id="ARBA00022519"/>
    </source>
</evidence>
<evidence type="ECO:0000256" key="7">
    <source>
        <dbReference type="SAM" id="Phobius"/>
    </source>
</evidence>
<dbReference type="EMBL" id="JACOFX010000004">
    <property type="protein sequence ID" value="MBC3908006.1"/>
    <property type="molecule type" value="Genomic_DNA"/>
</dbReference>
<keyword evidence="6 7" id="KW-0472">Membrane</keyword>
<feature type="transmembrane region" description="Helical" evidence="7">
    <location>
        <begin position="185"/>
        <end position="203"/>
    </location>
</feature>
<dbReference type="PANTHER" id="PTHR30462">
    <property type="entry name" value="INTERMEMBRANE TRANSPORT PROTEIN PQIB-RELATED"/>
    <property type="match status" value="1"/>
</dbReference>
<name>A0ABR6Z8W2_9BURK</name>
<comment type="subcellular location">
    <subcellularLocation>
        <location evidence="1">Cell inner membrane</location>
    </subcellularLocation>
</comment>
<gene>
    <name evidence="8" type="ORF">H8L47_10540</name>
</gene>
<dbReference type="PANTHER" id="PTHR30462:SF3">
    <property type="entry name" value="INTERMEMBRANE TRANSPORT PROTEIN PQIA"/>
    <property type="match status" value="1"/>
</dbReference>
<dbReference type="RefSeq" id="WP_186953560.1">
    <property type="nucleotide sequence ID" value="NZ_JACOFX010000004.1"/>
</dbReference>
<evidence type="ECO:0000256" key="1">
    <source>
        <dbReference type="ARBA" id="ARBA00004533"/>
    </source>
</evidence>
<feature type="transmembrane region" description="Helical" evidence="7">
    <location>
        <begin position="112"/>
        <end position="138"/>
    </location>
</feature>
<feature type="transmembrane region" description="Helical" evidence="7">
    <location>
        <begin position="65"/>
        <end position="84"/>
    </location>
</feature>
<feature type="transmembrane region" description="Helical" evidence="7">
    <location>
        <begin position="159"/>
        <end position="179"/>
    </location>
</feature>
<proteinExistence type="predicted"/>
<dbReference type="InterPro" id="IPR051800">
    <property type="entry name" value="PqiA-PqiB_transport"/>
</dbReference>
<evidence type="ECO:0000313" key="9">
    <source>
        <dbReference type="Proteomes" id="UP000646911"/>
    </source>
</evidence>
<keyword evidence="3" id="KW-0997">Cell inner membrane</keyword>
<keyword evidence="5 7" id="KW-1133">Transmembrane helix</keyword>
<comment type="caution">
    <text evidence="8">The sequence shown here is derived from an EMBL/GenBank/DDBJ whole genome shotgun (WGS) entry which is preliminary data.</text>
</comment>
<evidence type="ECO:0000256" key="2">
    <source>
        <dbReference type="ARBA" id="ARBA00022475"/>
    </source>
</evidence>
<dbReference type="Pfam" id="PF04403">
    <property type="entry name" value="PqiA"/>
    <property type="match status" value="1"/>
</dbReference>
<evidence type="ECO:0000313" key="8">
    <source>
        <dbReference type="EMBL" id="MBC3908006.1"/>
    </source>
</evidence>
<sequence length="220" mass="23792">MVDHPPEHRYIPVAGLAGQTGAAAGLISCDICETLCCTHDDAATHCPSCGASLHLRHKDSLTKSLAYLVAATILYIPANLLPVMQTNTIFGTQDDTIMSGVLVLLHTGSWPLALLVFFASIVVPLLKLFSISLLLYTCWKKSTWNALQRTQLFRMVEAVGRWSMLDVYVVTVLVALVQFKSLAAIHPGGGALAFGAVVVLTMLSAQSFDSRLIWVAKSHE</sequence>
<reference evidence="8 9" key="1">
    <citation type="submission" date="2020-08" db="EMBL/GenBank/DDBJ databases">
        <title>Novel species isolated from subtropical streams in China.</title>
        <authorList>
            <person name="Lu H."/>
        </authorList>
    </citation>
    <scope>NUCLEOTIDE SEQUENCE [LARGE SCALE GENOMIC DNA]</scope>
    <source>
        <strain evidence="8 9">NL8W</strain>
    </source>
</reference>
<dbReference type="InterPro" id="IPR007498">
    <property type="entry name" value="PqiA-like"/>
</dbReference>
<evidence type="ECO:0000256" key="6">
    <source>
        <dbReference type="ARBA" id="ARBA00023136"/>
    </source>
</evidence>
<keyword evidence="2" id="KW-1003">Cell membrane</keyword>
<keyword evidence="9" id="KW-1185">Reference proteome</keyword>
<organism evidence="8 9">
    <name type="scientific">Undibacterium umbellatum</name>
    <dbReference type="NCBI Taxonomy" id="2762300"/>
    <lineage>
        <taxon>Bacteria</taxon>
        <taxon>Pseudomonadati</taxon>
        <taxon>Pseudomonadota</taxon>
        <taxon>Betaproteobacteria</taxon>
        <taxon>Burkholderiales</taxon>
        <taxon>Oxalobacteraceae</taxon>
        <taxon>Undibacterium</taxon>
    </lineage>
</organism>
<accession>A0ABR6Z8W2</accession>
<keyword evidence="4 7" id="KW-0812">Transmembrane</keyword>
<dbReference type="Proteomes" id="UP000646911">
    <property type="component" value="Unassembled WGS sequence"/>
</dbReference>